<comment type="similarity">
    <text evidence="1">Belongs to the SBNO family.</text>
</comment>
<dbReference type="GO" id="GO:0042393">
    <property type="term" value="F:histone binding"/>
    <property type="evidence" value="ECO:0007669"/>
    <property type="project" value="TreeGrafter"/>
</dbReference>
<feature type="region of interest" description="Disordered" evidence="4">
    <location>
        <begin position="1"/>
        <end position="40"/>
    </location>
</feature>
<evidence type="ECO:0000256" key="3">
    <source>
        <dbReference type="ARBA" id="ARBA00023163"/>
    </source>
</evidence>
<evidence type="ECO:0000313" key="9">
    <source>
        <dbReference type="Proteomes" id="UP000186922"/>
    </source>
</evidence>
<dbReference type="GO" id="GO:0006355">
    <property type="term" value="P:regulation of DNA-templated transcription"/>
    <property type="evidence" value="ECO:0007669"/>
    <property type="project" value="InterPro"/>
</dbReference>
<evidence type="ECO:0000256" key="2">
    <source>
        <dbReference type="ARBA" id="ARBA00023015"/>
    </source>
</evidence>
<feature type="compositionally biased region" description="Low complexity" evidence="4">
    <location>
        <begin position="1205"/>
        <end position="1219"/>
    </location>
</feature>
<dbReference type="GO" id="GO:0031490">
    <property type="term" value="F:chromatin DNA binding"/>
    <property type="evidence" value="ECO:0007669"/>
    <property type="project" value="TreeGrafter"/>
</dbReference>
<keyword evidence="2" id="KW-0805">Transcription regulation</keyword>
<feature type="domain" description="Strawberry notch helicase C" evidence="5">
    <location>
        <begin position="641"/>
        <end position="915"/>
    </location>
</feature>
<dbReference type="InterPro" id="IPR026937">
    <property type="entry name" value="SBNO_Helicase_C_dom"/>
</dbReference>
<dbReference type="InterPro" id="IPR057332">
    <property type="entry name" value="SBNO_a/b_dom"/>
</dbReference>
<dbReference type="OrthoDB" id="421838at2759"/>
<dbReference type="Pfam" id="PF13872">
    <property type="entry name" value="AAA_34"/>
    <property type="match status" value="1"/>
</dbReference>
<sequence>MPPKRAARGTSARGASRAVRGGARAGQWIPGNTPQPLGRGGPAAFLGSTFSAAMAGLANVGLDLLGMPNLQPDPNVSSATLDVHGRPIPGSHPGGRPGTVSAVNPEEAARLAADKLSHEEDGYVQGDTFMEYKPAKLKIGLPHPDHIVETTSLRSIQPPDIRYDVKLTKRIIEEGLLSNLQLEAVTYACQQHESYLGEGTRAGFLIGDGAGVGKGRTIAGIIYENYLRGRKKAIWLSISADLKLDAERDLADIGAEIPVHRIEKCTYDKPIPHQRGVLFGTYSALIGKTNAKGRQKTRLDQLIEWCGNKFDGVIVFDESHKAKNLYPSSDKTKSTKTGLAVQALQTRLPGSRIVYASATGATEPANMGYMSRLGLWGEMTHFTNFGEFNASIEKRGVGAMELVAMEMKSRGMYIARQLSFEGVHFQIVDVKLKDDFIALYDKCVEFWIEAERVFKEAAAIARCGKKRCFVIFTQFWAAHQRFFKYLCLSAKIESAVNFAKRAVEEGKCAVIGLQSTGEAKTDQLREAMEEKGIELDEFISTARAVFMAVLNHFPLDLDTSEKKKNPFVASDEEDSDLAREDGDGDGLNEDMLGEEMDLLELLGLDRNIARRPRDELIRMLEEKKQALMDEFDIFADDLPVNTLDTLVGQLGGPSEVAEMTGRKGRMVADKDGHIKYELRKEVTDVDSMNICEKNRFMNDEKLIAIISEAASSGISLQADRRVRNQRRRVHITLELAWSADRAIQQFGRTHRSNQTSAPEYIFLISDVAGEKRFASVVARRLERLGALTHGDRRVTETRDLSMFNIDTKFGKKALGNVMHCFMREMNPLVPFPEFHGNFVQEAQRSLEAVGILVPQSTRRGLPGYKLCTGFGMDRFMNRILGMKILVQNAIFQFFVDNLDHQIEEAKREQKYDLGTLELGRVGDEAVLKKRLHYTQKDKEHSKTFVYHVVTERGMTWEDAVKHLDENPGERNGIYTVEARGDRPYILMAIEAKNTGFSKKSKSFEIYRPNTGRAAANWYLDELNGKGRIVNDRARAKTLWQVMYERTATKCLHQYLYGTCRTYDCNHGTHKREDYVLSGSVLGIWRQLDAMFDKGTKPRMQIVRILFKAQRVIGVQVPLKSFHVINEALEEVLGKAVDDTATAREEMNKEEERQGRTVGAVERTAPRQSIQTAPTSMMASHRRQSSQQQLLLLTPDSTKAPTGDPSASSEESAMSDSSEATPPPSPKHKMKVLPDVKPKLQDLKPTLKELISPKPSSSCTWQGGNIVEKEPLLVGGARQGTSSHSSASTSSSSATKKLPLEISLISEDDSEAEIAVPSRPVRRPVVKKENAVVKKEDGASMRQPITIDSSDEDDDIPRKPVNKTKKVTKLLDSSDDDQEQAKKPPAVKKDASASKKVRKHTVASLVSPSSTSFASTSGFGSSLTNSSGEKKMRILTQPKLQFKPLKMADASSSRSSWASPLKLKKEPSLRASMYRPLANKASTAAAEVVTLDDSEAEEEGRVFGKETPVKPKMAGFKKEMSSSSQGSPLKTLNTDLQNKKPPTEKALTLADDTDEMASDDDGDVDMEGDIAVISRGMKRLRSADGL</sequence>
<dbReference type="InterPro" id="IPR027417">
    <property type="entry name" value="P-loop_NTPase"/>
</dbReference>
<feature type="compositionally biased region" description="Low complexity" evidence="4">
    <location>
        <begin position="8"/>
        <end position="26"/>
    </location>
</feature>
<organism evidence="8 9">
    <name type="scientific">Ramazzottius varieornatus</name>
    <name type="common">Water bear</name>
    <name type="synonym">Tardigrade</name>
    <dbReference type="NCBI Taxonomy" id="947166"/>
    <lineage>
        <taxon>Eukaryota</taxon>
        <taxon>Metazoa</taxon>
        <taxon>Ecdysozoa</taxon>
        <taxon>Tardigrada</taxon>
        <taxon>Eutardigrada</taxon>
        <taxon>Parachela</taxon>
        <taxon>Hypsibioidea</taxon>
        <taxon>Ramazzottiidae</taxon>
        <taxon>Ramazzottius</taxon>
    </lineage>
</organism>
<feature type="region of interest" description="Disordered" evidence="4">
    <location>
        <begin position="1142"/>
        <end position="1430"/>
    </location>
</feature>
<evidence type="ECO:0000313" key="8">
    <source>
        <dbReference type="EMBL" id="GAU91148.1"/>
    </source>
</evidence>
<dbReference type="PANTHER" id="PTHR12706:SF30">
    <property type="entry name" value="PROTEIN STRAWBERRY NOTCH-RELATED"/>
    <property type="match status" value="1"/>
</dbReference>
<name>A0A1D1UYB9_RAMVA</name>
<feature type="compositionally biased region" description="Polar residues" evidence="4">
    <location>
        <begin position="1165"/>
        <end position="1177"/>
    </location>
</feature>
<evidence type="ECO:0000259" key="5">
    <source>
        <dbReference type="Pfam" id="PF13871"/>
    </source>
</evidence>
<evidence type="ECO:0000256" key="4">
    <source>
        <dbReference type="SAM" id="MobiDB-lite"/>
    </source>
</evidence>
<feature type="region of interest" description="Disordered" evidence="4">
    <location>
        <begin position="564"/>
        <end position="587"/>
    </location>
</feature>
<dbReference type="SUPFAM" id="SSF52540">
    <property type="entry name" value="P-loop containing nucleoside triphosphate hydrolases"/>
    <property type="match status" value="2"/>
</dbReference>
<dbReference type="Pfam" id="PF13871">
    <property type="entry name" value="Helicase_C_4"/>
    <property type="match status" value="1"/>
</dbReference>
<feature type="compositionally biased region" description="Acidic residues" evidence="4">
    <location>
        <begin position="1550"/>
        <end position="1565"/>
    </location>
</feature>
<feature type="compositionally biased region" description="Basic and acidic residues" evidence="4">
    <location>
        <begin position="1325"/>
        <end position="1338"/>
    </location>
</feature>
<keyword evidence="3" id="KW-0804">Transcription</keyword>
<evidence type="ECO:0000259" key="7">
    <source>
        <dbReference type="Pfam" id="PF25373"/>
    </source>
</evidence>
<keyword evidence="9" id="KW-1185">Reference proteome</keyword>
<dbReference type="PANTHER" id="PTHR12706">
    <property type="entry name" value="STRAWBERRY NOTCH-RELATED"/>
    <property type="match status" value="1"/>
</dbReference>
<feature type="compositionally biased region" description="Low complexity" evidence="4">
    <location>
        <begin position="1280"/>
        <end position="1294"/>
    </location>
</feature>
<dbReference type="GO" id="GO:0005634">
    <property type="term" value="C:nucleus"/>
    <property type="evidence" value="ECO:0007669"/>
    <property type="project" value="TreeGrafter"/>
</dbReference>
<comment type="caution">
    <text evidence="8">The sequence shown here is derived from an EMBL/GenBank/DDBJ whole genome shotgun (WGS) entry which is preliminary data.</text>
</comment>
<evidence type="ECO:0000256" key="1">
    <source>
        <dbReference type="ARBA" id="ARBA00006992"/>
    </source>
</evidence>
<feature type="compositionally biased region" description="Polar residues" evidence="4">
    <location>
        <begin position="1520"/>
        <end position="1535"/>
    </location>
</feature>
<feature type="compositionally biased region" description="Basic and acidic residues" evidence="4">
    <location>
        <begin position="1498"/>
        <end position="1508"/>
    </location>
</feature>
<dbReference type="Gene3D" id="3.40.50.300">
    <property type="entry name" value="P-loop containing nucleotide triphosphate hydrolases"/>
    <property type="match status" value="1"/>
</dbReference>
<accession>A0A1D1UYB9</accession>
<feature type="compositionally biased region" description="Low complexity" evidence="4">
    <location>
        <begin position="1401"/>
        <end position="1423"/>
    </location>
</feature>
<feature type="compositionally biased region" description="Basic and acidic residues" evidence="4">
    <location>
        <begin position="1142"/>
        <end position="1154"/>
    </location>
</feature>
<evidence type="ECO:0000259" key="6">
    <source>
        <dbReference type="Pfam" id="PF13872"/>
    </source>
</evidence>
<feature type="compositionally biased region" description="Basic and acidic residues" evidence="4">
    <location>
        <begin position="1231"/>
        <end position="1246"/>
    </location>
</feature>
<dbReference type="Pfam" id="PF25373">
    <property type="entry name" value="SBNO"/>
    <property type="match status" value="1"/>
</dbReference>
<feature type="region of interest" description="Disordered" evidence="4">
    <location>
        <begin position="1490"/>
        <end position="1565"/>
    </location>
</feature>
<proteinExistence type="inferred from homology"/>
<dbReference type="EMBL" id="BDGG01000002">
    <property type="protein sequence ID" value="GAU91148.1"/>
    <property type="molecule type" value="Genomic_DNA"/>
</dbReference>
<reference evidence="8 9" key="1">
    <citation type="journal article" date="2016" name="Nat. Commun.">
        <title>Extremotolerant tardigrade genome and improved radiotolerance of human cultured cells by tardigrade-unique protein.</title>
        <authorList>
            <person name="Hashimoto T."/>
            <person name="Horikawa D.D."/>
            <person name="Saito Y."/>
            <person name="Kuwahara H."/>
            <person name="Kozuka-Hata H."/>
            <person name="Shin-I T."/>
            <person name="Minakuchi Y."/>
            <person name="Ohishi K."/>
            <person name="Motoyama A."/>
            <person name="Aizu T."/>
            <person name="Enomoto A."/>
            <person name="Kondo K."/>
            <person name="Tanaka S."/>
            <person name="Hara Y."/>
            <person name="Koshikawa S."/>
            <person name="Sagara H."/>
            <person name="Miura T."/>
            <person name="Yokobori S."/>
            <person name="Miyagawa K."/>
            <person name="Suzuki Y."/>
            <person name="Kubo T."/>
            <person name="Oyama M."/>
            <person name="Kohara Y."/>
            <person name="Fujiyama A."/>
            <person name="Arakawa K."/>
            <person name="Katayama T."/>
            <person name="Toyoda A."/>
            <person name="Kunieda T."/>
        </authorList>
    </citation>
    <scope>NUCLEOTIDE SEQUENCE [LARGE SCALE GENOMIC DNA]</scope>
    <source>
        <strain evidence="8 9">YOKOZUNA-1</strain>
    </source>
</reference>
<feature type="domain" description="Strawberry notch AAA" evidence="6">
    <location>
        <begin position="142"/>
        <end position="442"/>
    </location>
</feature>
<feature type="domain" description="SBNO alpha/beta" evidence="7">
    <location>
        <begin position="954"/>
        <end position="1065"/>
    </location>
</feature>
<evidence type="ECO:0008006" key="10">
    <source>
        <dbReference type="Google" id="ProtNLM"/>
    </source>
</evidence>
<dbReference type="Proteomes" id="UP000186922">
    <property type="component" value="Unassembled WGS sequence"/>
</dbReference>
<feature type="compositionally biased region" description="Basic and acidic residues" evidence="4">
    <location>
        <begin position="1378"/>
        <end position="1392"/>
    </location>
</feature>
<dbReference type="FunFam" id="3.40.50.300:FF:000342">
    <property type="entry name" value="Protein strawberry notch homolog 2"/>
    <property type="match status" value="1"/>
</dbReference>
<dbReference type="InterPro" id="IPR026741">
    <property type="entry name" value="SNO"/>
</dbReference>
<protein>
    <recommendedName>
        <fullName evidence="10">Strawberry notch AAA domain-containing protein</fullName>
    </recommendedName>
</protein>
<feature type="compositionally biased region" description="Polar residues" evidence="4">
    <location>
        <begin position="1253"/>
        <end position="1262"/>
    </location>
</feature>
<dbReference type="InterPro" id="IPR039187">
    <property type="entry name" value="SNO_AAA"/>
</dbReference>
<gene>
    <name evidence="8" type="primary">RvY_03461</name>
    <name evidence="8" type="synonym">RvY_03461.1</name>
    <name evidence="8" type="ORF">RvY_03461-1</name>
</gene>